<dbReference type="Proteomes" id="UP000604273">
    <property type="component" value="Unassembled WGS sequence"/>
</dbReference>
<dbReference type="InterPro" id="IPR050177">
    <property type="entry name" value="Lipid_A_modif_metabolic_enz"/>
</dbReference>
<dbReference type="InterPro" id="IPR002225">
    <property type="entry name" value="3Beta_OHSteriod_DH/Estase"/>
</dbReference>
<evidence type="ECO:0000313" key="5">
    <source>
        <dbReference type="EMBL" id="KAF4955992.1"/>
    </source>
</evidence>
<protein>
    <submittedName>
        <fullName evidence="5">Uncharacterized protein</fullName>
    </submittedName>
</protein>
<dbReference type="SUPFAM" id="SSF51735">
    <property type="entry name" value="NAD(P)-binding Rossmann-fold domains"/>
    <property type="match status" value="1"/>
</dbReference>
<dbReference type="OrthoDB" id="10058185at2759"/>
<dbReference type="Pfam" id="PF24539">
    <property type="entry name" value="DUF7600"/>
    <property type="match status" value="1"/>
</dbReference>
<feature type="domain" description="3-beta hydroxysteroid dehydrogenase/isomerase" evidence="3">
    <location>
        <begin position="297"/>
        <end position="555"/>
    </location>
</feature>
<dbReference type="Gene3D" id="3.40.50.720">
    <property type="entry name" value="NAD(P)-binding Rossmann-like Domain"/>
    <property type="match status" value="1"/>
</dbReference>
<evidence type="ECO:0000259" key="4">
    <source>
        <dbReference type="Pfam" id="PF24539"/>
    </source>
</evidence>
<evidence type="ECO:0000256" key="1">
    <source>
        <dbReference type="ARBA" id="ARBA00009219"/>
    </source>
</evidence>
<evidence type="ECO:0000256" key="2">
    <source>
        <dbReference type="ARBA" id="ARBA00023002"/>
    </source>
</evidence>
<sequence>MLISVSFVDNPGGLFISGLMFVGADGVFESLGYIHKSGMEHITLPDDQYVRGFEVAIDMCGIRAIAAITEDGTVSSWAGDPEDCPRRRIIDSEGISFLVAGFDALKLVSLSRDRISRQVQEPRDRFLWYPEIPPPELFFDGVLPLNEKTDRKVPIMTTFFGENDGRYKTQMTAVGSHIFDWCHIIRINFEFTDDSIQRCLGDVAFEVKRADVPLRFEGHGNSVGFFEIDGGGGEEIVSLEAQTDEDFNLSTNRTELLSNADGPFDVPWTKVTPRGKKIIGMFSQGSGWGMESPKRILVAGGSGFLGGHIVRQLLKSAETTVAIVSRHPKMPADVADESRVLLHAADLTVPKQIEQVFETLKPHAVIHAASPPYLDTPANLMKANIDGTKALLKTASACADTCAFVFTSSDSAVLPTQEPLSEDDSVLYDETNAPNAYAMSKATAERLVLASNSEQLRTAAVRIPATYGEYDTNFVPQLIQSIRRKEHKMQVGNDTKVFEFLYVKKAAEAHILAMTALFDLETRDKAGGQAFFISNGKPQKFFDFCRKFYAAAGHPVALEEVTRIPFPVMQAMASMAEWVYWVLTLGYIKPGMRRTAIDHLDSGCCWSLEKAKRILGYEPVADQDETIRKTMEWAMETL</sequence>
<dbReference type="Pfam" id="PF01073">
    <property type="entry name" value="3Beta_HSD"/>
    <property type="match status" value="1"/>
</dbReference>
<gene>
    <name evidence="5" type="ORF">FGADI_4165</name>
</gene>
<evidence type="ECO:0000313" key="6">
    <source>
        <dbReference type="Proteomes" id="UP000604273"/>
    </source>
</evidence>
<dbReference type="GO" id="GO:0016616">
    <property type="term" value="F:oxidoreductase activity, acting on the CH-OH group of donors, NAD or NADP as acceptor"/>
    <property type="evidence" value="ECO:0007669"/>
    <property type="project" value="InterPro"/>
</dbReference>
<dbReference type="PANTHER" id="PTHR43245:SF51">
    <property type="entry name" value="SHORT CHAIN DEHYDROGENASE_REDUCTASE FAMILY 42E, MEMBER 2"/>
    <property type="match status" value="1"/>
</dbReference>
<keyword evidence="6" id="KW-1185">Reference proteome</keyword>
<name>A0A8H4TE74_9HYPO</name>
<proteinExistence type="inferred from homology"/>
<dbReference type="GO" id="GO:0006694">
    <property type="term" value="P:steroid biosynthetic process"/>
    <property type="evidence" value="ECO:0007669"/>
    <property type="project" value="InterPro"/>
</dbReference>
<reference evidence="5" key="2">
    <citation type="submission" date="2020-05" db="EMBL/GenBank/DDBJ databases">
        <authorList>
            <person name="Kim H.-S."/>
            <person name="Proctor R.H."/>
            <person name="Brown D.W."/>
        </authorList>
    </citation>
    <scope>NUCLEOTIDE SEQUENCE</scope>
    <source>
        <strain evidence="5">NRRL 45417</strain>
    </source>
</reference>
<dbReference type="AlphaFoldDB" id="A0A8H4TE74"/>
<feature type="domain" description="DUF7600" evidence="4">
    <location>
        <begin position="3"/>
        <end position="115"/>
    </location>
</feature>
<comment type="similarity">
    <text evidence="1">Belongs to the 3-beta-HSD family.</text>
</comment>
<comment type="caution">
    <text evidence="5">The sequence shown here is derived from an EMBL/GenBank/DDBJ whole genome shotgun (WGS) entry which is preliminary data.</text>
</comment>
<dbReference type="PANTHER" id="PTHR43245">
    <property type="entry name" value="BIFUNCTIONAL POLYMYXIN RESISTANCE PROTEIN ARNA"/>
    <property type="match status" value="1"/>
</dbReference>
<dbReference type="InterPro" id="IPR056021">
    <property type="entry name" value="DUF7600"/>
</dbReference>
<organism evidence="5 6">
    <name type="scientific">Fusarium gaditjirri</name>
    <dbReference type="NCBI Taxonomy" id="282569"/>
    <lineage>
        <taxon>Eukaryota</taxon>
        <taxon>Fungi</taxon>
        <taxon>Dikarya</taxon>
        <taxon>Ascomycota</taxon>
        <taxon>Pezizomycotina</taxon>
        <taxon>Sordariomycetes</taxon>
        <taxon>Hypocreomycetidae</taxon>
        <taxon>Hypocreales</taxon>
        <taxon>Nectriaceae</taxon>
        <taxon>Fusarium</taxon>
        <taxon>Fusarium nisikadoi species complex</taxon>
    </lineage>
</organism>
<keyword evidence="2" id="KW-0560">Oxidoreductase</keyword>
<dbReference type="InterPro" id="IPR036291">
    <property type="entry name" value="NAD(P)-bd_dom_sf"/>
</dbReference>
<evidence type="ECO:0000259" key="3">
    <source>
        <dbReference type="Pfam" id="PF01073"/>
    </source>
</evidence>
<accession>A0A8H4TE74</accession>
<dbReference type="EMBL" id="JABFAI010000091">
    <property type="protein sequence ID" value="KAF4955992.1"/>
    <property type="molecule type" value="Genomic_DNA"/>
</dbReference>
<reference evidence="5" key="1">
    <citation type="journal article" date="2020" name="BMC Genomics">
        <title>Correction to: Identification and distribution of gene clusters required for synthesis of sphingolipid metabolism inhibitors in diverse species of the filamentous fungus Fusarium.</title>
        <authorList>
            <person name="Kim H.S."/>
            <person name="Lohmar J.M."/>
            <person name="Busman M."/>
            <person name="Brown D.W."/>
            <person name="Naumann T.A."/>
            <person name="Divon H.H."/>
            <person name="Lysoe E."/>
            <person name="Uhlig S."/>
            <person name="Proctor R.H."/>
        </authorList>
    </citation>
    <scope>NUCLEOTIDE SEQUENCE</scope>
    <source>
        <strain evidence="5">NRRL 45417</strain>
    </source>
</reference>